<dbReference type="Gene3D" id="3.40.30.10">
    <property type="entry name" value="Glutaredoxin"/>
    <property type="match status" value="1"/>
</dbReference>
<keyword evidence="3" id="KW-0808">Transferase</keyword>
<dbReference type="PROSITE" id="PS50404">
    <property type="entry name" value="GST_NTER"/>
    <property type="match status" value="1"/>
</dbReference>
<proteinExistence type="predicted"/>
<accession>A0A060UQ30</accession>
<sequence>MRLYVTQTSPYARKVRIALLEKNIPCTLEWVDLRATDHGALEHNPLGKIPVLVRDDGAAVYDSAVIIQYLEILRPEPAIIPHDPEARIAALRIEALASGIMDSTVAWVLEQRHSNDCQDLDMLQRTRGKIVAALAVLQEETCGWKDVAAAPVLNLAQIATIAAVGYVDLRAPDFLLQFPELMTWMHALRQRPGISATVPQ</sequence>
<dbReference type="SFLD" id="SFLDS00019">
    <property type="entry name" value="Glutathione_Transferase_(cytos"/>
    <property type="match status" value="1"/>
</dbReference>
<evidence type="ECO:0000259" key="2">
    <source>
        <dbReference type="PROSITE" id="PS50405"/>
    </source>
</evidence>
<dbReference type="PANTHER" id="PTHR43968">
    <property type="match status" value="1"/>
</dbReference>
<dbReference type="PANTHER" id="PTHR43968:SF6">
    <property type="entry name" value="GLUTATHIONE S-TRANSFERASE OMEGA"/>
    <property type="match status" value="1"/>
</dbReference>
<gene>
    <name evidence="3" type="ORF">AFERRI_100119</name>
    <name evidence="4" type="ORF">AFERRI_50089</name>
</gene>
<dbReference type="InterPro" id="IPR040079">
    <property type="entry name" value="Glutathione_S-Trfase"/>
</dbReference>
<dbReference type="Proteomes" id="UP000193925">
    <property type="component" value="Chromosome AFERRI"/>
</dbReference>
<name>A0A060UQ30_9PROT</name>
<keyword evidence="5" id="KW-1185">Reference proteome</keyword>
<dbReference type="GO" id="GO:0016740">
    <property type="term" value="F:transferase activity"/>
    <property type="evidence" value="ECO:0007669"/>
    <property type="project" value="UniProtKB-KW"/>
</dbReference>
<evidence type="ECO:0000313" key="5">
    <source>
        <dbReference type="Proteomes" id="UP000193925"/>
    </source>
</evidence>
<protein>
    <submittedName>
        <fullName evidence="3">Glutathione S-transferase domain-containing protein</fullName>
    </submittedName>
</protein>
<evidence type="ECO:0000313" key="3">
    <source>
        <dbReference type="EMBL" id="CDQ08684.1"/>
    </source>
</evidence>
<feature type="domain" description="GST N-terminal" evidence="1">
    <location>
        <begin position="1"/>
        <end position="78"/>
    </location>
</feature>
<reference evidence="4 5" key="3">
    <citation type="submission" date="2017-03" db="EMBL/GenBank/DDBJ databases">
        <authorList>
            <person name="Regsiter A."/>
            <person name="William W."/>
        </authorList>
    </citation>
    <scope>NUCLEOTIDE SEQUENCE [LARGE SCALE GENOMIC DNA]</scope>
    <source>
        <strain evidence="4">PRJEB5721</strain>
    </source>
</reference>
<dbReference type="PROSITE" id="PS50405">
    <property type="entry name" value="GST_CTER"/>
    <property type="match status" value="1"/>
</dbReference>
<dbReference type="RefSeq" id="WP_035190756.1">
    <property type="nucleotide sequence ID" value="NZ_CCCS020000002.1"/>
</dbReference>
<dbReference type="EMBL" id="CCCS020000002">
    <property type="protein sequence ID" value="CDQ08684.1"/>
    <property type="molecule type" value="Genomic_DNA"/>
</dbReference>
<dbReference type="GO" id="GO:0005737">
    <property type="term" value="C:cytoplasm"/>
    <property type="evidence" value="ECO:0007669"/>
    <property type="project" value="TreeGrafter"/>
</dbReference>
<dbReference type="SUPFAM" id="SSF52833">
    <property type="entry name" value="Thioredoxin-like"/>
    <property type="match status" value="1"/>
</dbReference>
<dbReference type="InterPro" id="IPR004045">
    <property type="entry name" value="Glutathione_S-Trfase_N"/>
</dbReference>
<dbReference type="InterPro" id="IPR010987">
    <property type="entry name" value="Glutathione-S-Trfase_C-like"/>
</dbReference>
<feature type="domain" description="GST C-terminal" evidence="2">
    <location>
        <begin position="83"/>
        <end position="200"/>
    </location>
</feature>
<dbReference type="SUPFAM" id="SSF47616">
    <property type="entry name" value="GST C-terminal domain-like"/>
    <property type="match status" value="1"/>
</dbReference>
<evidence type="ECO:0000313" key="4">
    <source>
        <dbReference type="EMBL" id="SMH66888.1"/>
    </source>
</evidence>
<dbReference type="InterPro" id="IPR050983">
    <property type="entry name" value="GST_Omega/HSP26"/>
</dbReference>
<dbReference type="InterPro" id="IPR036282">
    <property type="entry name" value="Glutathione-S-Trfase_C_sf"/>
</dbReference>
<dbReference type="Pfam" id="PF13417">
    <property type="entry name" value="GST_N_3"/>
    <property type="match status" value="1"/>
</dbReference>
<organism evidence="3">
    <name type="scientific">Acidithiobacillus ferrivorans</name>
    <dbReference type="NCBI Taxonomy" id="160808"/>
    <lineage>
        <taxon>Bacteria</taxon>
        <taxon>Pseudomonadati</taxon>
        <taxon>Pseudomonadota</taxon>
        <taxon>Acidithiobacillia</taxon>
        <taxon>Acidithiobacillales</taxon>
        <taxon>Acidithiobacillaceae</taxon>
        <taxon>Acidithiobacillus</taxon>
    </lineage>
</organism>
<evidence type="ECO:0000259" key="1">
    <source>
        <dbReference type="PROSITE" id="PS50404"/>
    </source>
</evidence>
<dbReference type="Gene3D" id="1.20.1050.10">
    <property type="match status" value="1"/>
</dbReference>
<reference evidence="3" key="1">
    <citation type="submission" date="2014-03" db="EMBL/GenBank/DDBJ databases">
        <authorList>
            <person name="Genoscope - CEA"/>
        </authorList>
    </citation>
    <scope>NUCLEOTIDE SEQUENCE [LARGE SCALE GENOMIC DNA]</scope>
    <source>
        <strain evidence="3">CF27</strain>
    </source>
</reference>
<dbReference type="EMBL" id="LT841305">
    <property type="protein sequence ID" value="SMH66888.1"/>
    <property type="molecule type" value="Genomic_DNA"/>
</dbReference>
<dbReference type="InterPro" id="IPR036249">
    <property type="entry name" value="Thioredoxin-like_sf"/>
</dbReference>
<reference evidence="3" key="2">
    <citation type="submission" date="2014-07" db="EMBL/GenBank/DDBJ databases">
        <title>Initial genome analysis of the psychrotolerant acidophile Acidithiobacillus ferrivorans CF27: insights into iron and sulfur oxidation pathways and into biofilm formation.</title>
        <authorList>
            <person name="Talla E."/>
            <person name="Hedrich S."/>
            <person name="Mangenot S."/>
            <person name="Ji B."/>
            <person name="Johnson D.B."/>
            <person name="Barbe V."/>
            <person name="Bonnefoy V."/>
        </authorList>
    </citation>
    <scope>NUCLEOTIDE SEQUENCE [LARGE SCALE GENOMIC DNA]</scope>
    <source>
        <strain evidence="3">CF27</strain>
    </source>
</reference>
<dbReference type="AlphaFoldDB" id="A0A060UQ30"/>